<feature type="transmembrane region" description="Helical" evidence="1">
    <location>
        <begin position="325"/>
        <end position="349"/>
    </location>
</feature>
<name>A0A3S0X0K0_9MICO</name>
<feature type="transmembrane region" description="Helical" evidence="1">
    <location>
        <begin position="79"/>
        <end position="101"/>
    </location>
</feature>
<dbReference type="EMBL" id="RZGZ01000001">
    <property type="protein sequence ID" value="RUR03048.1"/>
    <property type="molecule type" value="Genomic_DNA"/>
</dbReference>
<keyword evidence="1" id="KW-0812">Transmembrane</keyword>
<organism evidence="2 3">
    <name type="scientific">Labedella endophytica</name>
    <dbReference type="NCBI Taxonomy" id="1523160"/>
    <lineage>
        <taxon>Bacteria</taxon>
        <taxon>Bacillati</taxon>
        <taxon>Actinomycetota</taxon>
        <taxon>Actinomycetes</taxon>
        <taxon>Micrococcales</taxon>
        <taxon>Microbacteriaceae</taxon>
        <taxon>Labedella</taxon>
    </lineage>
</organism>
<comment type="caution">
    <text evidence="2">The sequence shown here is derived from an EMBL/GenBank/DDBJ whole genome shotgun (WGS) entry which is preliminary data.</text>
</comment>
<dbReference type="RefSeq" id="WP_127046056.1">
    <property type="nucleotide sequence ID" value="NZ_RZGZ01000001.1"/>
</dbReference>
<keyword evidence="1" id="KW-0472">Membrane</keyword>
<gene>
    <name evidence="2" type="ORF">ELQ94_00325</name>
</gene>
<protein>
    <recommendedName>
        <fullName evidence="4">DUF3137 domain-containing protein</fullName>
    </recommendedName>
</protein>
<proteinExistence type="predicted"/>
<evidence type="ECO:0000313" key="2">
    <source>
        <dbReference type="EMBL" id="RUR03048.1"/>
    </source>
</evidence>
<evidence type="ECO:0000313" key="3">
    <source>
        <dbReference type="Proteomes" id="UP000274909"/>
    </source>
</evidence>
<keyword evidence="3" id="KW-1185">Reference proteome</keyword>
<sequence>MTRDLDLSPLTEPIDEREVDEFRERVRRDKRYRYWRLSFPIFSMIGLTVALFVLSGFFALMAALFLDGEADGIEGPGDVVGIIVALVFVLGIYVAIAAGLVELVRNPVQTEEVLRLHRFAERNGLRYTPLDEERPAYPVSPFGYTNTVVRDRFRPADGDAFDMGLAYKPKQNKNDPSIERWYLAISLTRELPHIVLDARSNDPKLGGSNMPTLDRGQVLSLEGDFDEHFTLYCPTGYEQDALYIFTPDLMALCIDEASAFDIEIIDRWLFVYAARPLRMSDPEVQRRVFRLIDVVGAKALGRMERYAEGRIAAGRTRVADPGRRLRTAVSVSAVVIGLVICSSPFWGVIVDALTGV</sequence>
<evidence type="ECO:0000256" key="1">
    <source>
        <dbReference type="SAM" id="Phobius"/>
    </source>
</evidence>
<dbReference type="Proteomes" id="UP000274909">
    <property type="component" value="Unassembled WGS sequence"/>
</dbReference>
<dbReference type="AlphaFoldDB" id="A0A3S0X0K0"/>
<dbReference type="OrthoDB" id="5054050at2"/>
<accession>A0A3S0X0K0</accession>
<reference evidence="2 3" key="1">
    <citation type="submission" date="2018-12" db="EMBL/GenBank/DDBJ databases">
        <authorList>
            <person name="Li F."/>
        </authorList>
    </citation>
    <scope>NUCLEOTIDE SEQUENCE [LARGE SCALE GENOMIC DNA]</scope>
    <source>
        <strain evidence="2 3">EGI 6500705</strain>
    </source>
</reference>
<evidence type="ECO:0008006" key="4">
    <source>
        <dbReference type="Google" id="ProtNLM"/>
    </source>
</evidence>
<feature type="transmembrane region" description="Helical" evidence="1">
    <location>
        <begin position="37"/>
        <end position="59"/>
    </location>
</feature>
<keyword evidence="1" id="KW-1133">Transmembrane helix</keyword>